<evidence type="ECO:0000256" key="1">
    <source>
        <dbReference type="ARBA" id="ARBA00001971"/>
    </source>
</evidence>
<dbReference type="GO" id="GO:0020037">
    <property type="term" value="F:heme binding"/>
    <property type="evidence" value="ECO:0007669"/>
    <property type="project" value="InterPro"/>
</dbReference>
<comment type="similarity">
    <text evidence="2 7">Belongs to the cytochrome P450 family.</text>
</comment>
<organism evidence="8 9">
    <name type="scientific">Lentinus brumalis</name>
    <dbReference type="NCBI Taxonomy" id="2498619"/>
    <lineage>
        <taxon>Eukaryota</taxon>
        <taxon>Fungi</taxon>
        <taxon>Dikarya</taxon>
        <taxon>Basidiomycota</taxon>
        <taxon>Agaricomycotina</taxon>
        <taxon>Agaricomycetes</taxon>
        <taxon>Polyporales</taxon>
        <taxon>Polyporaceae</taxon>
        <taxon>Lentinus</taxon>
    </lineage>
</organism>
<evidence type="ECO:0000256" key="3">
    <source>
        <dbReference type="ARBA" id="ARBA00022723"/>
    </source>
</evidence>
<proteinExistence type="inferred from homology"/>
<keyword evidence="4 7" id="KW-0560">Oxidoreductase</keyword>
<keyword evidence="9" id="KW-1185">Reference proteome</keyword>
<evidence type="ECO:0000256" key="4">
    <source>
        <dbReference type="ARBA" id="ARBA00023002"/>
    </source>
</evidence>
<keyword evidence="7" id="KW-0503">Monooxygenase</keyword>
<dbReference type="STRING" id="139420.A0A371DD98"/>
<evidence type="ECO:0000256" key="6">
    <source>
        <dbReference type="PIRSR" id="PIRSR602403-1"/>
    </source>
</evidence>
<dbReference type="InterPro" id="IPR017972">
    <property type="entry name" value="Cyt_P450_CS"/>
</dbReference>
<dbReference type="OrthoDB" id="1055148at2759"/>
<dbReference type="AlphaFoldDB" id="A0A371DD98"/>
<keyword evidence="5 6" id="KW-0408">Iron</keyword>
<keyword evidence="3 6" id="KW-0479">Metal-binding</keyword>
<evidence type="ECO:0000256" key="5">
    <source>
        <dbReference type="ARBA" id="ARBA00023004"/>
    </source>
</evidence>
<gene>
    <name evidence="8" type="ORF">OH76DRAFT_1482265</name>
</gene>
<dbReference type="GO" id="GO:0016705">
    <property type="term" value="F:oxidoreductase activity, acting on paired donors, with incorporation or reduction of molecular oxygen"/>
    <property type="evidence" value="ECO:0007669"/>
    <property type="project" value="InterPro"/>
</dbReference>
<dbReference type="PRINTS" id="PR00465">
    <property type="entry name" value="EP450IV"/>
</dbReference>
<dbReference type="Pfam" id="PF00067">
    <property type="entry name" value="p450"/>
    <property type="match status" value="1"/>
</dbReference>
<dbReference type="SUPFAM" id="SSF48264">
    <property type="entry name" value="Cytochrome P450"/>
    <property type="match status" value="1"/>
</dbReference>
<evidence type="ECO:0000256" key="2">
    <source>
        <dbReference type="ARBA" id="ARBA00010617"/>
    </source>
</evidence>
<sequence length="498" mass="55006">MPDLQVLLYTCLGAVLAISFSRWVRDPLRTIPTVGGPSLPFISLLGALNFMVRTDAVLQEGYNKYSRGPFKVAMFDRWVVFVSNRDAVEDVGRRPDGELSVSESTKELFETAYTVVKETNNDQWHVDIIRSKFSRDLSSIVLNIVDELPLAVVECFQGTGGRFDGDIKASVQKLVARMSGRVCVGVPTCRSSEYTVLVIRSSESIMKDAFVLKVFPDILKSTVARLVTSTRSCMAAAASYIEEIYQSRREQSETDAQEKPNDVLQWFIDGAPARASDEDIIHRVLAIHLTAIHTSSTATTQALSDLASYPEYAEVIRAEVEAVVAAEGWTKAAIDNMRKLDSFLKESQRCNCAVPFVSLRKAMDNLTLTDGTFLPKGTVVAAVASPIHHDASLYPSPDTFDPFRFSSMFDAEGPNVTQRFTHTSARWLTFGYGRHACPGRFFAADMVKTVVAHMVLNYYLKIQRDTDGMSGGLGFGLKPSAKLGGKVIMERRKAETGT</sequence>
<dbReference type="InterPro" id="IPR001128">
    <property type="entry name" value="Cyt_P450"/>
</dbReference>
<comment type="cofactor">
    <cofactor evidence="1 6">
        <name>heme</name>
        <dbReference type="ChEBI" id="CHEBI:30413"/>
    </cofactor>
</comment>
<dbReference type="GO" id="GO:0004497">
    <property type="term" value="F:monooxygenase activity"/>
    <property type="evidence" value="ECO:0007669"/>
    <property type="project" value="UniProtKB-KW"/>
</dbReference>
<keyword evidence="6 7" id="KW-0349">Heme</keyword>
<dbReference type="EMBL" id="KZ857399">
    <property type="protein sequence ID" value="RDX50488.1"/>
    <property type="molecule type" value="Genomic_DNA"/>
</dbReference>
<dbReference type="InterPro" id="IPR036396">
    <property type="entry name" value="Cyt_P450_sf"/>
</dbReference>
<reference evidence="8 9" key="1">
    <citation type="journal article" date="2018" name="Biotechnol. Biofuels">
        <title>Integrative visual omics of the white-rot fungus Polyporus brumalis exposes the biotechnological potential of its oxidative enzymes for delignifying raw plant biomass.</title>
        <authorList>
            <person name="Miyauchi S."/>
            <person name="Rancon A."/>
            <person name="Drula E."/>
            <person name="Hage H."/>
            <person name="Chaduli D."/>
            <person name="Favel A."/>
            <person name="Grisel S."/>
            <person name="Henrissat B."/>
            <person name="Herpoel-Gimbert I."/>
            <person name="Ruiz-Duenas F.J."/>
            <person name="Chevret D."/>
            <person name="Hainaut M."/>
            <person name="Lin J."/>
            <person name="Wang M."/>
            <person name="Pangilinan J."/>
            <person name="Lipzen A."/>
            <person name="Lesage-Meessen L."/>
            <person name="Navarro D."/>
            <person name="Riley R."/>
            <person name="Grigoriev I.V."/>
            <person name="Zhou S."/>
            <person name="Raouche S."/>
            <person name="Rosso M.N."/>
        </authorList>
    </citation>
    <scope>NUCLEOTIDE SEQUENCE [LARGE SCALE GENOMIC DNA]</scope>
    <source>
        <strain evidence="8 9">BRFM 1820</strain>
    </source>
</reference>
<evidence type="ECO:0000313" key="8">
    <source>
        <dbReference type="EMBL" id="RDX50488.1"/>
    </source>
</evidence>
<dbReference type="InterPro" id="IPR002403">
    <property type="entry name" value="Cyt_P450_E_grp-IV"/>
</dbReference>
<dbReference type="PANTHER" id="PTHR46206">
    <property type="entry name" value="CYTOCHROME P450"/>
    <property type="match status" value="1"/>
</dbReference>
<dbReference type="GO" id="GO:0005506">
    <property type="term" value="F:iron ion binding"/>
    <property type="evidence" value="ECO:0007669"/>
    <property type="project" value="InterPro"/>
</dbReference>
<evidence type="ECO:0000256" key="7">
    <source>
        <dbReference type="RuleBase" id="RU000461"/>
    </source>
</evidence>
<protein>
    <submittedName>
        <fullName evidence="8">Cytochrome P450</fullName>
    </submittedName>
</protein>
<evidence type="ECO:0000313" key="9">
    <source>
        <dbReference type="Proteomes" id="UP000256964"/>
    </source>
</evidence>
<dbReference type="PROSITE" id="PS00086">
    <property type="entry name" value="CYTOCHROME_P450"/>
    <property type="match status" value="1"/>
</dbReference>
<dbReference type="Gene3D" id="1.10.630.10">
    <property type="entry name" value="Cytochrome P450"/>
    <property type="match status" value="1"/>
</dbReference>
<name>A0A371DD98_9APHY</name>
<dbReference type="CDD" id="cd11041">
    <property type="entry name" value="CYP503A1-like"/>
    <property type="match status" value="1"/>
</dbReference>
<dbReference type="Proteomes" id="UP000256964">
    <property type="component" value="Unassembled WGS sequence"/>
</dbReference>
<feature type="binding site" description="axial binding residue" evidence="6">
    <location>
        <position position="437"/>
    </location>
    <ligand>
        <name>heme</name>
        <dbReference type="ChEBI" id="CHEBI:30413"/>
    </ligand>
    <ligandPart>
        <name>Fe</name>
        <dbReference type="ChEBI" id="CHEBI:18248"/>
    </ligandPart>
</feature>
<accession>A0A371DD98</accession>